<keyword evidence="3 6" id="KW-1133">Transmembrane helix</keyword>
<keyword evidence="8" id="KW-1185">Reference proteome</keyword>
<evidence type="ECO:0000256" key="3">
    <source>
        <dbReference type="ARBA" id="ARBA00022989"/>
    </source>
</evidence>
<keyword evidence="4 6" id="KW-0472">Membrane</keyword>
<evidence type="ECO:0000256" key="1">
    <source>
        <dbReference type="ARBA" id="ARBA00004370"/>
    </source>
</evidence>
<name>A0AAW0EK15_9AGAR</name>
<dbReference type="Proteomes" id="UP001362999">
    <property type="component" value="Unassembled WGS sequence"/>
</dbReference>
<dbReference type="PANTHER" id="PTHR13259:SF1">
    <property type="entry name" value="BLADDER CANCER-ASSOCIATED PROTEIN"/>
    <property type="match status" value="1"/>
</dbReference>
<evidence type="ECO:0000256" key="2">
    <source>
        <dbReference type="ARBA" id="ARBA00022692"/>
    </source>
</evidence>
<organism evidence="7 8">
    <name type="scientific">Favolaschia claudopus</name>
    <dbReference type="NCBI Taxonomy" id="2862362"/>
    <lineage>
        <taxon>Eukaryota</taxon>
        <taxon>Fungi</taxon>
        <taxon>Dikarya</taxon>
        <taxon>Basidiomycota</taxon>
        <taxon>Agaricomycotina</taxon>
        <taxon>Agaricomycetes</taxon>
        <taxon>Agaricomycetidae</taxon>
        <taxon>Agaricales</taxon>
        <taxon>Marasmiineae</taxon>
        <taxon>Mycenaceae</taxon>
        <taxon>Favolaschia</taxon>
    </lineage>
</organism>
<feature type="transmembrane region" description="Helical" evidence="6">
    <location>
        <begin position="6"/>
        <end position="30"/>
    </location>
</feature>
<accession>A0AAW0EK15</accession>
<proteinExistence type="predicted"/>
<sequence>MWCTRWFLPLLLLPLPTAPPYFLVLFLLSLFIQAKPCFYCIVVLVTLFFSSCYWQPFPIDSPLSTPWADNITTFAEALNATLTTPYDKPLPPVMSTLDRCWCDFWGAGFFEPYNVSQWERASITKLAEELDREYKEELAALANADDDSTSDADESMNTPEGEAMPRTTAPTSSPTARRSSSLRGVAESMWSVVHPYLESARSMAESSPLSPKREIQNMTTANPEKELEPSLAPLRWEYDLRPYGLGVVVDFGWTRSS</sequence>
<feature type="compositionally biased region" description="Low complexity" evidence="5">
    <location>
        <begin position="165"/>
        <end position="181"/>
    </location>
</feature>
<reference evidence="7 8" key="1">
    <citation type="journal article" date="2024" name="J Genomics">
        <title>Draft genome sequencing and assembly of Favolaschia claudopus CIRM-BRFM 2984 isolated from oak limbs.</title>
        <authorList>
            <person name="Navarro D."/>
            <person name="Drula E."/>
            <person name="Chaduli D."/>
            <person name="Cazenave R."/>
            <person name="Ahrendt S."/>
            <person name="Wang J."/>
            <person name="Lipzen A."/>
            <person name="Daum C."/>
            <person name="Barry K."/>
            <person name="Grigoriev I.V."/>
            <person name="Favel A."/>
            <person name="Rosso M.N."/>
            <person name="Martin F."/>
        </authorList>
    </citation>
    <scope>NUCLEOTIDE SEQUENCE [LARGE SCALE GENOMIC DNA]</scope>
    <source>
        <strain evidence="7 8">CIRM-BRFM 2984</strain>
    </source>
</reference>
<feature type="compositionally biased region" description="Acidic residues" evidence="5">
    <location>
        <begin position="144"/>
        <end position="154"/>
    </location>
</feature>
<dbReference type="EMBL" id="JAWWNJ010000001">
    <property type="protein sequence ID" value="KAK7064685.1"/>
    <property type="molecule type" value="Genomic_DNA"/>
</dbReference>
<dbReference type="AlphaFoldDB" id="A0AAW0EK15"/>
<comment type="subcellular location">
    <subcellularLocation>
        <location evidence="1">Membrane</location>
    </subcellularLocation>
</comment>
<dbReference type="PANTHER" id="PTHR13259">
    <property type="entry name" value="BLADDER CANCER 10 KD PROTEIN HOMOLOG"/>
    <property type="match status" value="1"/>
</dbReference>
<protein>
    <submittedName>
        <fullName evidence="7">Uncharacterized protein</fullName>
    </submittedName>
</protein>
<feature type="transmembrane region" description="Helical" evidence="6">
    <location>
        <begin position="37"/>
        <end position="56"/>
    </location>
</feature>
<evidence type="ECO:0000313" key="8">
    <source>
        <dbReference type="Proteomes" id="UP001362999"/>
    </source>
</evidence>
<feature type="region of interest" description="Disordered" evidence="5">
    <location>
        <begin position="141"/>
        <end position="182"/>
    </location>
</feature>
<comment type="caution">
    <text evidence="7">The sequence shown here is derived from an EMBL/GenBank/DDBJ whole genome shotgun (WGS) entry which is preliminary data.</text>
</comment>
<dbReference type="SMART" id="SM01396">
    <property type="entry name" value="BC10"/>
    <property type="match status" value="1"/>
</dbReference>
<keyword evidence="2 6" id="KW-0812">Transmembrane</keyword>
<gene>
    <name evidence="7" type="ORF">R3P38DRAFT_2825917</name>
</gene>
<dbReference type="Pfam" id="PF06726">
    <property type="entry name" value="BC10"/>
    <property type="match status" value="1"/>
</dbReference>
<dbReference type="InterPro" id="IPR009598">
    <property type="entry name" value="BCALP"/>
</dbReference>
<dbReference type="GO" id="GO:0016020">
    <property type="term" value="C:membrane"/>
    <property type="evidence" value="ECO:0007669"/>
    <property type="project" value="UniProtKB-SubCell"/>
</dbReference>
<evidence type="ECO:0000256" key="6">
    <source>
        <dbReference type="SAM" id="Phobius"/>
    </source>
</evidence>
<evidence type="ECO:0000256" key="4">
    <source>
        <dbReference type="ARBA" id="ARBA00023136"/>
    </source>
</evidence>
<evidence type="ECO:0000313" key="7">
    <source>
        <dbReference type="EMBL" id="KAK7064685.1"/>
    </source>
</evidence>
<evidence type="ECO:0000256" key="5">
    <source>
        <dbReference type="SAM" id="MobiDB-lite"/>
    </source>
</evidence>